<organism evidence="2 3">
    <name type="scientific">Bodo saltans</name>
    <name type="common">Flagellated protozoan</name>
    <dbReference type="NCBI Taxonomy" id="75058"/>
    <lineage>
        <taxon>Eukaryota</taxon>
        <taxon>Discoba</taxon>
        <taxon>Euglenozoa</taxon>
        <taxon>Kinetoplastea</taxon>
        <taxon>Metakinetoplastina</taxon>
        <taxon>Eubodonida</taxon>
        <taxon>Bodonidae</taxon>
        <taxon>Bodo</taxon>
    </lineage>
</organism>
<feature type="region of interest" description="Disordered" evidence="1">
    <location>
        <begin position="20"/>
        <end position="91"/>
    </location>
</feature>
<evidence type="ECO:0000313" key="2">
    <source>
        <dbReference type="EMBL" id="CUG88969.1"/>
    </source>
</evidence>
<protein>
    <submittedName>
        <fullName evidence="2">Uncharacterized protein</fullName>
    </submittedName>
</protein>
<dbReference type="EMBL" id="CYKH01001692">
    <property type="protein sequence ID" value="CUG88969.1"/>
    <property type="molecule type" value="Genomic_DNA"/>
</dbReference>
<proteinExistence type="predicted"/>
<dbReference type="AlphaFoldDB" id="A0A0S4JKG5"/>
<evidence type="ECO:0000313" key="3">
    <source>
        <dbReference type="Proteomes" id="UP000051952"/>
    </source>
</evidence>
<feature type="compositionally biased region" description="Polar residues" evidence="1">
    <location>
        <begin position="79"/>
        <end position="91"/>
    </location>
</feature>
<reference evidence="3" key="1">
    <citation type="submission" date="2015-09" db="EMBL/GenBank/DDBJ databases">
        <authorList>
            <consortium name="Pathogen Informatics"/>
        </authorList>
    </citation>
    <scope>NUCLEOTIDE SEQUENCE [LARGE SCALE GENOMIC DNA]</scope>
    <source>
        <strain evidence="3">Lake Konstanz</strain>
    </source>
</reference>
<sequence>MLPSVNELCDARARVEAKLLREKKTEASQKSPRNSTSSQNRHTSQRKGSIMVDAVADNELLGSSRRSRSTRDSQGSSSEASTPLHSEPVTTKSMFGTSGVCGPYHHSALITSTLNDPSWFRLAKGGAATATTSAPAPSSPLVHQQLHTNSAHEHFFGGIRPGVFPSLLSPTPRQQQPNIELRRGVDAQFSYRGHSGDVAHVHLPVLMTSATQNSPRRW</sequence>
<name>A0A0S4JKG5_BODSA</name>
<evidence type="ECO:0000256" key="1">
    <source>
        <dbReference type="SAM" id="MobiDB-lite"/>
    </source>
</evidence>
<gene>
    <name evidence="2" type="ORF">BSAL_18555</name>
</gene>
<accession>A0A0S4JKG5</accession>
<dbReference type="Proteomes" id="UP000051952">
    <property type="component" value="Unassembled WGS sequence"/>
</dbReference>
<keyword evidence="3" id="KW-1185">Reference proteome</keyword>
<dbReference type="VEuPathDB" id="TriTrypDB:BSAL_18555"/>
<feature type="compositionally biased region" description="Polar residues" evidence="1">
    <location>
        <begin position="28"/>
        <end position="42"/>
    </location>
</feature>